<keyword evidence="2" id="KW-1133">Transmembrane helix</keyword>
<protein>
    <recommendedName>
        <fullName evidence="3">Acyltransferase 3 domain-containing protein</fullName>
    </recommendedName>
</protein>
<dbReference type="GO" id="GO:0016020">
    <property type="term" value="C:membrane"/>
    <property type="evidence" value="ECO:0007669"/>
    <property type="project" value="TreeGrafter"/>
</dbReference>
<evidence type="ECO:0000256" key="2">
    <source>
        <dbReference type="SAM" id="Phobius"/>
    </source>
</evidence>
<dbReference type="EMBL" id="CAKKNE010000001">
    <property type="protein sequence ID" value="CAH0363880.1"/>
    <property type="molecule type" value="Genomic_DNA"/>
</dbReference>
<dbReference type="Pfam" id="PF01757">
    <property type="entry name" value="Acyl_transf_3"/>
    <property type="match status" value="1"/>
</dbReference>
<evidence type="ECO:0000259" key="3">
    <source>
        <dbReference type="Pfam" id="PF01757"/>
    </source>
</evidence>
<feature type="region of interest" description="Disordered" evidence="1">
    <location>
        <begin position="1"/>
        <end position="22"/>
    </location>
</feature>
<feature type="transmembrane region" description="Helical" evidence="2">
    <location>
        <begin position="345"/>
        <end position="363"/>
    </location>
</feature>
<keyword evidence="5" id="KW-1185">Reference proteome</keyword>
<reference evidence="4" key="1">
    <citation type="submission" date="2021-11" db="EMBL/GenBank/DDBJ databases">
        <authorList>
            <consortium name="Genoscope - CEA"/>
            <person name="William W."/>
        </authorList>
    </citation>
    <scope>NUCLEOTIDE SEQUENCE</scope>
</reference>
<dbReference type="PANTHER" id="PTHR23028:SF53">
    <property type="entry name" value="ACYL_TRANSF_3 DOMAIN-CONTAINING PROTEIN"/>
    <property type="match status" value="1"/>
</dbReference>
<organism evidence="4 5">
    <name type="scientific">Pelagomonas calceolata</name>
    <dbReference type="NCBI Taxonomy" id="35677"/>
    <lineage>
        <taxon>Eukaryota</taxon>
        <taxon>Sar</taxon>
        <taxon>Stramenopiles</taxon>
        <taxon>Ochrophyta</taxon>
        <taxon>Pelagophyceae</taxon>
        <taxon>Pelagomonadales</taxon>
        <taxon>Pelagomonadaceae</taxon>
        <taxon>Pelagomonas</taxon>
    </lineage>
</organism>
<dbReference type="InterPro" id="IPR002656">
    <property type="entry name" value="Acyl_transf_3_dom"/>
</dbReference>
<gene>
    <name evidence="4" type="ORF">PECAL_1P02210</name>
</gene>
<dbReference type="OrthoDB" id="202165at2759"/>
<dbReference type="GO" id="GO:0016747">
    <property type="term" value="F:acyltransferase activity, transferring groups other than amino-acyl groups"/>
    <property type="evidence" value="ECO:0007669"/>
    <property type="project" value="InterPro"/>
</dbReference>
<comment type="caution">
    <text evidence="4">The sequence shown here is derived from an EMBL/GenBank/DDBJ whole genome shotgun (WGS) entry which is preliminary data.</text>
</comment>
<feature type="transmembrane region" description="Helical" evidence="2">
    <location>
        <begin position="178"/>
        <end position="196"/>
    </location>
</feature>
<dbReference type="Proteomes" id="UP000789595">
    <property type="component" value="Unassembled WGS sequence"/>
</dbReference>
<evidence type="ECO:0000313" key="5">
    <source>
        <dbReference type="Proteomes" id="UP000789595"/>
    </source>
</evidence>
<dbReference type="PANTHER" id="PTHR23028">
    <property type="entry name" value="ACETYLTRANSFERASE"/>
    <property type="match status" value="1"/>
</dbReference>
<name>A0A8J2WSL3_9STRA</name>
<feature type="transmembrane region" description="Helical" evidence="2">
    <location>
        <begin position="304"/>
        <end position="325"/>
    </location>
</feature>
<keyword evidence="2" id="KW-0812">Transmembrane</keyword>
<dbReference type="GO" id="GO:0000271">
    <property type="term" value="P:polysaccharide biosynthetic process"/>
    <property type="evidence" value="ECO:0007669"/>
    <property type="project" value="TreeGrafter"/>
</dbReference>
<feature type="transmembrane region" description="Helical" evidence="2">
    <location>
        <begin position="100"/>
        <end position="119"/>
    </location>
</feature>
<feature type="transmembrane region" description="Helical" evidence="2">
    <location>
        <begin position="243"/>
        <end position="262"/>
    </location>
</feature>
<feature type="transmembrane region" description="Helical" evidence="2">
    <location>
        <begin position="274"/>
        <end position="292"/>
    </location>
</feature>
<accession>A0A8J2WSL3</accession>
<dbReference type="AlphaFoldDB" id="A0A8J2WSL3"/>
<feature type="domain" description="Acyltransferase 3" evidence="3">
    <location>
        <begin position="22"/>
        <end position="353"/>
    </location>
</feature>
<sequence length="391" mass="43475">MAYDAIPQQPTAETQPPRKRLPFVDGSRGLASLWIVCQHFLPHSSDGPLVKSLWRSNCAVDYFIVLSGFVTHWAARGKFSQSANRWPDAKRWYGRRFGRVLLAVWLAMGVSAILLYLGGNGDLDAMHLTLCAFLVEPWRSPNRWCPDGQSWTVAALAPSWLLYPVLYDPFLYERRHLMVVAVVLAIVPSLIALLFVSGGLRAGAYFNNSAHTALYLWPPAQLADFLLGCVSAELAARSSRENTAWLADGAVFIITLAVLLVPNPHLDYREHGEVLYDHGLAPLFAVFLWAAARDTAAASKASKLFAHPALSSIGKCSFEVYLFQWPVHAVFYGLGLPTSDHAENFVAFALTLYMLAALYEVHVERPYVRWLRERFAAPPLRTASQSSLAAF</sequence>
<dbReference type="InterPro" id="IPR050879">
    <property type="entry name" value="Acyltransferase_3"/>
</dbReference>
<evidence type="ECO:0000313" key="4">
    <source>
        <dbReference type="EMBL" id="CAH0363880.1"/>
    </source>
</evidence>
<proteinExistence type="predicted"/>
<evidence type="ECO:0000256" key="1">
    <source>
        <dbReference type="SAM" id="MobiDB-lite"/>
    </source>
</evidence>
<keyword evidence="2" id="KW-0472">Membrane</keyword>